<name>A0A7Y8AQC7_PSETO</name>
<reference evidence="1 2" key="1">
    <citation type="submission" date="2020-04" db="EMBL/GenBank/DDBJ databases">
        <title>Molecular characterization of pseudomonads from Agaricus bisporus reveal novel blotch 2 pathogens in Western Europe.</title>
        <authorList>
            <person name="Taparia T."/>
            <person name="Krijger M."/>
            <person name="Haynes E."/>
            <person name="Elpinstone J.G."/>
            <person name="Noble R."/>
            <person name="Van Der Wolf J."/>
        </authorList>
    </citation>
    <scope>NUCLEOTIDE SEQUENCE [LARGE SCALE GENOMIC DNA]</scope>
    <source>
        <strain evidence="1 2">IPO3746</strain>
    </source>
</reference>
<organism evidence="1 2">
    <name type="scientific">Pseudomonas tolaasii</name>
    <dbReference type="NCBI Taxonomy" id="29442"/>
    <lineage>
        <taxon>Bacteria</taxon>
        <taxon>Pseudomonadati</taxon>
        <taxon>Pseudomonadota</taxon>
        <taxon>Gammaproteobacteria</taxon>
        <taxon>Pseudomonadales</taxon>
        <taxon>Pseudomonadaceae</taxon>
        <taxon>Pseudomonas</taxon>
    </lineage>
</organism>
<sequence>MPPYIALALVSIQRALGEKFLLLTPRTTPDFIDASILGKEWGFEPLAFNLAEGIEAIIAKSDLIRMAFVHRHGGAWVDADSIFLRDPTSQLFPTGLSDKLHWFSECIFASRPGNALLAQALKAGLAGGVHAWGNPGGIKDIVGHQPGERVLISPSVVDPGYRPLYNFDSCDVMRRQDVAIADFLVADVAMLKLYNTYFNRTAHRVGSVADFLAEGSLMAKLFLHIEQAPEYWLSETSRLIEWCEQ</sequence>
<evidence type="ECO:0000313" key="2">
    <source>
        <dbReference type="Proteomes" id="UP000549134"/>
    </source>
</evidence>
<protein>
    <recommendedName>
        <fullName evidence="3">Alpha 1,4-glycosyltransferase domain-containing protein</fullName>
    </recommendedName>
</protein>
<dbReference type="InterPro" id="IPR029044">
    <property type="entry name" value="Nucleotide-diphossugar_trans"/>
</dbReference>
<dbReference type="SUPFAM" id="SSF53448">
    <property type="entry name" value="Nucleotide-diphospho-sugar transferases"/>
    <property type="match status" value="1"/>
</dbReference>
<dbReference type="Proteomes" id="UP000549134">
    <property type="component" value="Unassembled WGS sequence"/>
</dbReference>
<evidence type="ECO:0008006" key="3">
    <source>
        <dbReference type="Google" id="ProtNLM"/>
    </source>
</evidence>
<dbReference type="Gene3D" id="3.90.550.20">
    <property type="match status" value="1"/>
</dbReference>
<dbReference type="EMBL" id="JACAQK010000017">
    <property type="protein sequence ID" value="NWD38417.1"/>
    <property type="molecule type" value="Genomic_DNA"/>
</dbReference>
<comment type="caution">
    <text evidence="1">The sequence shown here is derived from an EMBL/GenBank/DDBJ whole genome shotgun (WGS) entry which is preliminary data.</text>
</comment>
<proteinExistence type="predicted"/>
<dbReference type="RefSeq" id="WP_051032790.1">
    <property type="nucleotide sequence ID" value="NZ_CP020369.1"/>
</dbReference>
<evidence type="ECO:0000313" key="1">
    <source>
        <dbReference type="EMBL" id="NWD38417.1"/>
    </source>
</evidence>
<dbReference type="AlphaFoldDB" id="A0A7Y8AQC7"/>
<gene>
    <name evidence="1" type="ORF">HX787_21360</name>
</gene>
<accession>A0A7Y8AQC7</accession>
<dbReference type="GeneID" id="55848830"/>